<dbReference type="RefSeq" id="WP_073180777.1">
    <property type="nucleotide sequence ID" value="NZ_FQWL01000005.1"/>
</dbReference>
<name>A0A1M5NJ38_9FLAO</name>
<dbReference type="Pfam" id="PF11839">
    <property type="entry name" value="Alanine_zipper"/>
    <property type="match status" value="1"/>
</dbReference>
<gene>
    <name evidence="1" type="ORF">SAMN04488116_2831</name>
</gene>
<dbReference type="Proteomes" id="UP000184532">
    <property type="component" value="Unassembled WGS sequence"/>
</dbReference>
<accession>A0A1M5NJ38</accession>
<sequence>MNKISNKTLIVVVFIMVLAYNIQLQIKLNRIMKSVSNAEYEARMAKNNAEDAASYASDAADYAREASEYAQEAANKAFGNECWSCP</sequence>
<proteinExistence type="predicted"/>
<keyword evidence="2" id="KW-1185">Reference proteome</keyword>
<dbReference type="EMBL" id="FQWL01000005">
    <property type="protein sequence ID" value="SHG89604.1"/>
    <property type="molecule type" value="Genomic_DNA"/>
</dbReference>
<organism evidence="1 2">
    <name type="scientific">Flagellimonas flava</name>
    <dbReference type="NCBI Taxonomy" id="570519"/>
    <lineage>
        <taxon>Bacteria</taxon>
        <taxon>Pseudomonadati</taxon>
        <taxon>Bacteroidota</taxon>
        <taxon>Flavobacteriia</taxon>
        <taxon>Flavobacteriales</taxon>
        <taxon>Flavobacteriaceae</taxon>
        <taxon>Flagellimonas</taxon>
    </lineage>
</organism>
<reference evidence="2" key="1">
    <citation type="submission" date="2016-11" db="EMBL/GenBank/DDBJ databases">
        <authorList>
            <person name="Varghese N."/>
            <person name="Submissions S."/>
        </authorList>
    </citation>
    <scope>NUCLEOTIDE SEQUENCE [LARGE SCALE GENOMIC DNA]</scope>
    <source>
        <strain evidence="2">DSM 22638</strain>
    </source>
</reference>
<dbReference type="AlphaFoldDB" id="A0A1M5NJ38"/>
<dbReference type="InterPro" id="IPR021793">
    <property type="entry name" value="Oprl"/>
</dbReference>
<evidence type="ECO:0000313" key="1">
    <source>
        <dbReference type="EMBL" id="SHG89604.1"/>
    </source>
</evidence>
<dbReference type="STRING" id="570519.SAMN04488116_2831"/>
<evidence type="ECO:0000313" key="2">
    <source>
        <dbReference type="Proteomes" id="UP000184532"/>
    </source>
</evidence>
<protein>
    <submittedName>
        <fullName evidence="1">Uncharacterized protein</fullName>
    </submittedName>
</protein>